<evidence type="ECO:0000313" key="2">
    <source>
        <dbReference type="Proteomes" id="UP000054709"/>
    </source>
</evidence>
<sequence>MEKNIYYPLDYSWYDSKEKWNNFCSSNCRFFSECSGKGGFCSSIERRDIQSENKELREGLLQENSGVNGGIAVASRGECRSMPLFWRFPARKGMIQPWRRKLWELKK</sequence>
<dbReference type="Proteomes" id="UP000054709">
    <property type="component" value="Unassembled WGS sequence"/>
</dbReference>
<reference evidence="1 2" key="1">
    <citation type="journal article" date="2015" name="Int. Biodeterior. Biodegradation">
        <title>Physiological and genetic screening methods for the isolation of methyl tert-butyl ether-degrading bacteria for bioremediation purposes.</title>
        <authorList>
            <person name="Guisado I.M."/>
            <person name="Purswani J."/>
            <person name="Gonzalez Lopez J."/>
            <person name="Pozo C."/>
        </authorList>
    </citation>
    <scope>NUCLEOTIDE SEQUENCE [LARGE SCALE GENOMIC DNA]</scope>
    <source>
        <strain evidence="1 2">SH7</strain>
    </source>
</reference>
<proteinExistence type="predicted"/>
<organism evidence="1 2">
    <name type="scientific">Paenibacillus etheri</name>
    <dbReference type="NCBI Taxonomy" id="1306852"/>
    <lineage>
        <taxon>Bacteria</taxon>
        <taxon>Bacillati</taxon>
        <taxon>Bacillota</taxon>
        <taxon>Bacilli</taxon>
        <taxon>Bacillales</taxon>
        <taxon>Paenibacillaceae</taxon>
        <taxon>Paenibacillus</taxon>
    </lineage>
</organism>
<dbReference type="EMBL" id="LCZJ02000034">
    <property type="protein sequence ID" value="KTD84379.1"/>
    <property type="molecule type" value="Genomic_DNA"/>
</dbReference>
<gene>
    <name evidence="1" type="ORF">UQ64_25610</name>
</gene>
<dbReference type="RefSeq" id="WP_060625705.1">
    <property type="nucleotide sequence ID" value="NZ_LCZJ02000034.1"/>
</dbReference>
<accession>A0A0W1ASS8</accession>
<evidence type="ECO:0000313" key="1">
    <source>
        <dbReference type="EMBL" id="KTD84379.1"/>
    </source>
</evidence>
<comment type="caution">
    <text evidence="1">The sequence shown here is derived from an EMBL/GenBank/DDBJ whole genome shotgun (WGS) entry which is preliminary data.</text>
</comment>
<name>A0A0W1ASS8_9BACL</name>
<dbReference type="AlphaFoldDB" id="A0A0W1ASS8"/>
<protein>
    <submittedName>
        <fullName evidence="1">Uncharacterized protein</fullName>
    </submittedName>
</protein>
<keyword evidence="2" id="KW-1185">Reference proteome</keyword>
<dbReference type="OrthoDB" id="2622553at2"/>